<dbReference type="EMBL" id="HG992985">
    <property type="protein sequence ID" value="CAE7205963.1"/>
    <property type="molecule type" value="Genomic_DNA"/>
</dbReference>
<dbReference type="Proteomes" id="UP000472372">
    <property type="component" value="Chromosome 9"/>
</dbReference>
<accession>A0A6S6WD65</accession>
<feature type="compositionally biased region" description="Polar residues" evidence="1">
    <location>
        <begin position="182"/>
        <end position="195"/>
    </location>
</feature>
<feature type="compositionally biased region" description="Polar residues" evidence="1">
    <location>
        <begin position="162"/>
        <end position="175"/>
    </location>
</feature>
<organism evidence="2 3">
    <name type="scientific">Pyrenophora teres f. teres</name>
    <dbReference type="NCBI Taxonomy" id="97479"/>
    <lineage>
        <taxon>Eukaryota</taxon>
        <taxon>Fungi</taxon>
        <taxon>Dikarya</taxon>
        <taxon>Ascomycota</taxon>
        <taxon>Pezizomycotina</taxon>
        <taxon>Dothideomycetes</taxon>
        <taxon>Pleosporomycetidae</taxon>
        <taxon>Pleosporales</taxon>
        <taxon>Pleosporineae</taxon>
        <taxon>Pleosporaceae</taxon>
        <taxon>Pyrenophora</taxon>
    </lineage>
</organism>
<feature type="region of interest" description="Disordered" evidence="1">
    <location>
        <begin position="615"/>
        <end position="637"/>
    </location>
</feature>
<evidence type="ECO:0000313" key="2">
    <source>
        <dbReference type="EMBL" id="CAE7205963.1"/>
    </source>
</evidence>
<name>A0A6S6WD65_9PLEO</name>
<evidence type="ECO:0000256" key="1">
    <source>
        <dbReference type="SAM" id="MobiDB-lite"/>
    </source>
</evidence>
<sequence length="637" mass="70009">MYITTARTEIVHQEIESESESKPRARDGSPSTCDPERIWHWKMPPELNTARQEGALCTRKPRSVATSFHPRPSRPFCASFLFASSLSPQQHLQRRYAGMGRRCNIQIPAALDRLVTVLLPQSIEQLLVFSSSLPKATVPCSTTLSIPKFMLVLVVVPCTSAKPTSRVPGSNQTTAGKDALGTAQSPTEMASSHQGIATAPRHSRTSTGDEHTQTPVTPDQRCRRRLLHANSLDSCTHGRVALSPIGSASFRPTTTDIFTDYRRVEATTTPYKLPRPNTGPASSSQLANIRVRRAHHGPALLQSPARAGHAARMRQIFEDAGRGNQTQHPNRDTLYPQLPNISRKASSPPEHNATGEGQPPHHSPIHRPESLCMSTKSFRPVPYQLHAECTAVSEASSESWSDDSGYFIAGSRTRSSNAAVPPRERISNWLLNVSPSEPDHATEVAESEIDSLKSSPEPLPWEYHDDTLQSYTSHPNGATSQLDPFVEDNHKLKRHSLFNSKRVLLDNPNATHSIVTIRSLSHNPISPKPTILDDGGVELSPLSPNVCIERGPTRYHSAHRNSPLPSPIQERHPAQARRHGFQENLATELTLDSPRGRKNTLAPCKIGVGTRFQHARHDMGDGNGAGGLTRFGRPVQD</sequence>
<feature type="region of interest" description="Disordered" evidence="1">
    <location>
        <begin position="320"/>
        <end position="369"/>
    </location>
</feature>
<feature type="region of interest" description="Disordered" evidence="1">
    <location>
        <begin position="162"/>
        <end position="222"/>
    </location>
</feature>
<gene>
    <name evidence="2" type="ORF">PTTW11_09461</name>
</gene>
<feature type="region of interest" description="Disordered" evidence="1">
    <location>
        <begin position="1"/>
        <end position="37"/>
    </location>
</feature>
<evidence type="ECO:0000313" key="3">
    <source>
        <dbReference type="Proteomes" id="UP000472372"/>
    </source>
</evidence>
<reference evidence="2" key="1">
    <citation type="submission" date="2021-02" db="EMBL/GenBank/DDBJ databases">
        <authorList>
            <person name="Syme A R."/>
            <person name="Syme A R."/>
            <person name="Moolhuijzen P."/>
        </authorList>
    </citation>
    <scope>NUCLEOTIDE SEQUENCE</scope>
    <source>
        <strain evidence="2">W1-1</strain>
    </source>
</reference>
<dbReference type="AlphaFoldDB" id="A0A6S6WD65"/>
<feature type="compositionally biased region" description="Basic and acidic residues" evidence="1">
    <location>
        <begin position="9"/>
        <end position="27"/>
    </location>
</feature>
<protein>
    <submittedName>
        <fullName evidence="2">Uncharacterized protein</fullName>
    </submittedName>
</protein>
<proteinExistence type="predicted"/>